<keyword evidence="2" id="KW-0472">Membrane</keyword>
<keyword evidence="4" id="KW-1185">Reference proteome</keyword>
<name>A0ABN2QLL1_9ACTN</name>
<feature type="compositionally biased region" description="Basic and acidic residues" evidence="1">
    <location>
        <begin position="273"/>
        <end position="284"/>
    </location>
</feature>
<proteinExistence type="predicted"/>
<dbReference type="Pfam" id="PF10935">
    <property type="entry name" value="DUF2637"/>
    <property type="match status" value="1"/>
</dbReference>
<gene>
    <name evidence="3" type="ORF">GCM10009838_07740</name>
</gene>
<dbReference type="EMBL" id="BAAAQM010000003">
    <property type="protein sequence ID" value="GAA1954673.1"/>
    <property type="molecule type" value="Genomic_DNA"/>
</dbReference>
<dbReference type="RefSeq" id="WP_344655507.1">
    <property type="nucleotide sequence ID" value="NZ_BAAAQM010000003.1"/>
</dbReference>
<feature type="region of interest" description="Disordered" evidence="1">
    <location>
        <begin position="378"/>
        <end position="403"/>
    </location>
</feature>
<feature type="region of interest" description="Disordered" evidence="1">
    <location>
        <begin position="259"/>
        <end position="321"/>
    </location>
</feature>
<feature type="transmembrane region" description="Helical" evidence="2">
    <location>
        <begin position="88"/>
        <end position="107"/>
    </location>
</feature>
<dbReference type="Proteomes" id="UP001499854">
    <property type="component" value="Unassembled WGS sequence"/>
</dbReference>
<evidence type="ECO:0008006" key="5">
    <source>
        <dbReference type="Google" id="ProtNLM"/>
    </source>
</evidence>
<evidence type="ECO:0000313" key="4">
    <source>
        <dbReference type="Proteomes" id="UP001499854"/>
    </source>
</evidence>
<feature type="transmembrane region" description="Helical" evidence="2">
    <location>
        <begin position="48"/>
        <end position="68"/>
    </location>
</feature>
<comment type="caution">
    <text evidence="3">The sequence shown here is derived from an EMBL/GenBank/DDBJ whole genome shotgun (WGS) entry which is preliminary data.</text>
</comment>
<protein>
    <recommendedName>
        <fullName evidence="5">DUF2637 domain-containing protein</fullName>
    </recommendedName>
</protein>
<keyword evidence="2" id="KW-1133">Transmembrane helix</keyword>
<evidence type="ECO:0000313" key="3">
    <source>
        <dbReference type="EMBL" id="GAA1954673.1"/>
    </source>
</evidence>
<keyword evidence="2" id="KW-0812">Transmembrane</keyword>
<organism evidence="3 4">
    <name type="scientific">Catenulispora subtropica</name>
    <dbReference type="NCBI Taxonomy" id="450798"/>
    <lineage>
        <taxon>Bacteria</taxon>
        <taxon>Bacillati</taxon>
        <taxon>Actinomycetota</taxon>
        <taxon>Actinomycetes</taxon>
        <taxon>Catenulisporales</taxon>
        <taxon>Catenulisporaceae</taxon>
        <taxon>Catenulispora</taxon>
    </lineage>
</organism>
<dbReference type="InterPro" id="IPR021235">
    <property type="entry name" value="DUF2637"/>
</dbReference>
<evidence type="ECO:0000256" key="2">
    <source>
        <dbReference type="SAM" id="Phobius"/>
    </source>
</evidence>
<sequence length="403" mass="43327">MTTLVEHVNGHAPAAPVTPLAAPDPAPPLAEQPAAPVVMAIEGPLKKVVNAVSAAVGALGLLGFVNSFHRVDATAQPSFHGLAWTVPTGIDLGIFVFSALDIVLAILDMRIVWLRLVPWALTAVTIQLNIADQTGQLPLSGFDKLAHGVLPAMWALSVEVGAHVVRKRARLTSTTRMDRVRISRWLLAPLPTLGLWRRMVLWEEKSYPAALLREKTRVLARTDLADRYGRWWRFTAPRRERALYRLGDLVPATVADLMAAGPSTPETPAGPPTEERTVRADNPDRSATGPGPKRGPSGKTKRTGPQTKGRPSARRSRTANADQAADIADLIPLGEQVAAAITAADGRLTRAALVAEMRKRGMPVSNERAGVLLTHLRTATPADTAQTETTEQTEQQTGTEEVA</sequence>
<evidence type="ECO:0000256" key="1">
    <source>
        <dbReference type="SAM" id="MobiDB-lite"/>
    </source>
</evidence>
<accession>A0ABN2QLL1</accession>
<reference evidence="3 4" key="1">
    <citation type="journal article" date="2019" name="Int. J. Syst. Evol. Microbiol.">
        <title>The Global Catalogue of Microorganisms (GCM) 10K type strain sequencing project: providing services to taxonomists for standard genome sequencing and annotation.</title>
        <authorList>
            <consortium name="The Broad Institute Genomics Platform"/>
            <consortium name="The Broad Institute Genome Sequencing Center for Infectious Disease"/>
            <person name="Wu L."/>
            <person name="Ma J."/>
        </authorList>
    </citation>
    <scope>NUCLEOTIDE SEQUENCE [LARGE SCALE GENOMIC DNA]</scope>
    <source>
        <strain evidence="3 4">JCM 16013</strain>
    </source>
</reference>